<evidence type="ECO:0000256" key="5">
    <source>
        <dbReference type="ARBA" id="ARBA00023242"/>
    </source>
</evidence>
<feature type="compositionally biased region" description="Polar residues" evidence="6">
    <location>
        <begin position="21"/>
        <end position="35"/>
    </location>
</feature>
<dbReference type="Pfam" id="PF08598">
    <property type="entry name" value="Sds3"/>
    <property type="match status" value="1"/>
</dbReference>
<dbReference type="GO" id="GO:0010468">
    <property type="term" value="P:regulation of gene expression"/>
    <property type="evidence" value="ECO:0007669"/>
    <property type="project" value="UniProtKB-ARBA"/>
</dbReference>
<organism evidence="7 8">
    <name type="scientific">Mucor saturninus</name>
    <dbReference type="NCBI Taxonomy" id="64648"/>
    <lineage>
        <taxon>Eukaryota</taxon>
        <taxon>Fungi</taxon>
        <taxon>Fungi incertae sedis</taxon>
        <taxon>Mucoromycota</taxon>
        <taxon>Mucoromycotina</taxon>
        <taxon>Mucoromycetes</taxon>
        <taxon>Mucorales</taxon>
        <taxon>Mucorineae</taxon>
        <taxon>Mucoraceae</taxon>
        <taxon>Mucor</taxon>
    </lineage>
</organism>
<keyword evidence="8" id="KW-1185">Reference proteome</keyword>
<feature type="region of interest" description="Disordered" evidence="6">
    <location>
        <begin position="16"/>
        <end position="63"/>
    </location>
</feature>
<feature type="compositionally biased region" description="Pro residues" evidence="6">
    <location>
        <begin position="149"/>
        <end position="173"/>
    </location>
</feature>
<feature type="compositionally biased region" description="Low complexity" evidence="6">
    <location>
        <begin position="184"/>
        <end position="198"/>
    </location>
</feature>
<evidence type="ECO:0000256" key="4">
    <source>
        <dbReference type="ARBA" id="ARBA00023163"/>
    </source>
</evidence>
<dbReference type="OrthoDB" id="70376at2759"/>
<keyword evidence="4" id="KW-0804">Transcription</keyword>
<evidence type="ECO:0000256" key="6">
    <source>
        <dbReference type="SAM" id="MobiDB-lite"/>
    </source>
</evidence>
<dbReference type="SMART" id="SM01401">
    <property type="entry name" value="Sds3"/>
    <property type="match status" value="1"/>
</dbReference>
<feature type="region of interest" description="Disordered" evidence="6">
    <location>
        <begin position="110"/>
        <end position="223"/>
    </location>
</feature>
<comment type="caution">
    <text evidence="7">The sequence shown here is derived from an EMBL/GenBank/DDBJ whole genome shotgun (WGS) entry which is preliminary data.</text>
</comment>
<reference evidence="7" key="1">
    <citation type="submission" date="2020-12" db="EMBL/GenBank/DDBJ databases">
        <title>Metabolic potential, ecology and presence of endohyphal bacteria is reflected in genomic diversity of Mucoromycotina.</title>
        <authorList>
            <person name="Muszewska A."/>
            <person name="Okrasinska A."/>
            <person name="Steczkiewicz K."/>
            <person name="Drgas O."/>
            <person name="Orlowska M."/>
            <person name="Perlinska-Lenart U."/>
            <person name="Aleksandrzak-Piekarczyk T."/>
            <person name="Szatraj K."/>
            <person name="Zielenkiewicz U."/>
            <person name="Pilsyk S."/>
            <person name="Malc E."/>
            <person name="Mieczkowski P."/>
            <person name="Kruszewska J.S."/>
            <person name="Biernat P."/>
            <person name="Pawlowska J."/>
        </authorList>
    </citation>
    <scope>NUCLEOTIDE SEQUENCE</scope>
    <source>
        <strain evidence="7">WA0000017839</strain>
    </source>
</reference>
<evidence type="ECO:0000256" key="3">
    <source>
        <dbReference type="ARBA" id="ARBA00023015"/>
    </source>
</evidence>
<feature type="compositionally biased region" description="Pro residues" evidence="6">
    <location>
        <begin position="199"/>
        <end position="213"/>
    </location>
</feature>
<evidence type="ECO:0000256" key="1">
    <source>
        <dbReference type="ARBA" id="ARBA00004123"/>
    </source>
</evidence>
<keyword evidence="5" id="KW-0539">Nucleus</keyword>
<feature type="compositionally biased region" description="Low complexity" evidence="6">
    <location>
        <begin position="40"/>
        <end position="58"/>
    </location>
</feature>
<comment type="subcellular location">
    <subcellularLocation>
        <location evidence="1">Nucleus</location>
    </subcellularLocation>
</comment>
<protein>
    <submittedName>
        <fullName evidence="7">Uncharacterized protein</fullName>
    </submittedName>
</protein>
<dbReference type="EMBL" id="JAEPRD010000034">
    <property type="protein sequence ID" value="KAG2205768.1"/>
    <property type="molecule type" value="Genomic_DNA"/>
</dbReference>
<evidence type="ECO:0000256" key="2">
    <source>
        <dbReference type="ARBA" id="ARBA00022491"/>
    </source>
</evidence>
<keyword evidence="3" id="KW-0805">Transcription regulation</keyword>
<dbReference type="AlphaFoldDB" id="A0A8H7R9M9"/>
<dbReference type="Proteomes" id="UP000603453">
    <property type="component" value="Unassembled WGS sequence"/>
</dbReference>
<evidence type="ECO:0000313" key="7">
    <source>
        <dbReference type="EMBL" id="KAG2205768.1"/>
    </source>
</evidence>
<dbReference type="InterPro" id="IPR013907">
    <property type="entry name" value="Sds3"/>
</dbReference>
<feature type="region of interest" description="Disordered" evidence="6">
    <location>
        <begin position="412"/>
        <end position="443"/>
    </location>
</feature>
<dbReference type="GO" id="GO:0005654">
    <property type="term" value="C:nucleoplasm"/>
    <property type="evidence" value="ECO:0007669"/>
    <property type="project" value="UniProtKB-ARBA"/>
</dbReference>
<accession>A0A8H7R9M9</accession>
<dbReference type="PANTHER" id="PTHR21964">
    <property type="entry name" value="BREAST CANCER METASTASIS-SUPPRESSOR 1"/>
    <property type="match status" value="1"/>
</dbReference>
<gene>
    <name evidence="7" type="ORF">INT47_003951</name>
</gene>
<proteinExistence type="predicted"/>
<evidence type="ECO:0000313" key="8">
    <source>
        <dbReference type="Proteomes" id="UP000603453"/>
    </source>
</evidence>
<name>A0A8H7R9M9_9FUNG</name>
<keyword evidence="2" id="KW-0678">Repressor</keyword>
<dbReference type="PRINTS" id="PR01217">
    <property type="entry name" value="PRICHEXTENSN"/>
</dbReference>
<sequence>MLPQFGFIVAQAGADSLHPNPINNMSSSQATQSSKAYPPTSTVTTTTTNNNNSNNHSNEQAPYYYTRHPSPPTCSTPMLPPPLPYMYNAMPSMGRDDYYANKYYPPSVPPPVAAQTSYDQHHYRPLQPLPPPPSNSNNNHHGWHSTDSPYPPPPLPPPVQPAQPASLPPPPPSSLHHHHHKQHQQQQQQQGWHQTPSPYHHPPPPPPPPPPVQNHPLIVNTPSVTHHNDYYDYNNRWQGKTKNTYTKKKTKKIYTHKKEPIELNENKMLRRIREFNDLMSWMDSEFWEQCDEIYREKLQSLHDEIQTIQQGTHSAFTDSLSDIEMRREQTIEYAEYFKDYELSLANHQYDQDKSILQEEYENERHNLHDMVLQSIDDRRKQIKEDKDDSEFDIGDLFRDAYSKVNNKRSLRKRAALERTNSASPSRQERRRTNRQATPYNINSAPLAAEEEELESEYINMKVNLNVYKRRVSINICI</sequence>